<dbReference type="GO" id="GO:0015031">
    <property type="term" value="P:protein transport"/>
    <property type="evidence" value="ECO:0007669"/>
    <property type="project" value="UniProtKB-KW"/>
</dbReference>
<keyword evidence="12" id="KW-1185">Reference proteome</keyword>
<dbReference type="Pfam" id="PF03169">
    <property type="entry name" value="OPT"/>
    <property type="match status" value="1"/>
</dbReference>
<feature type="transmembrane region" description="Helical" evidence="10">
    <location>
        <begin position="651"/>
        <end position="669"/>
    </location>
</feature>
<evidence type="ECO:0000256" key="3">
    <source>
        <dbReference type="ARBA" id="ARBA00022448"/>
    </source>
</evidence>
<feature type="compositionally biased region" description="Basic and acidic residues" evidence="9">
    <location>
        <begin position="14"/>
        <end position="29"/>
    </location>
</feature>
<keyword evidence="8 10" id="KW-0472">Membrane</keyword>
<feature type="transmembrane region" description="Helical" evidence="10">
    <location>
        <begin position="689"/>
        <end position="715"/>
    </location>
</feature>
<feature type="transmembrane region" description="Helical" evidence="10">
    <location>
        <begin position="179"/>
        <end position="199"/>
    </location>
</feature>
<dbReference type="Proteomes" id="UP000184188">
    <property type="component" value="Unassembled WGS sequence"/>
</dbReference>
<evidence type="ECO:0000256" key="5">
    <source>
        <dbReference type="ARBA" id="ARBA00022856"/>
    </source>
</evidence>
<keyword evidence="3" id="KW-0813">Transport</keyword>
<evidence type="ECO:0000313" key="12">
    <source>
        <dbReference type="Proteomes" id="UP000184188"/>
    </source>
</evidence>
<reference evidence="12" key="1">
    <citation type="journal article" date="2017" name="Genome Biol.">
        <title>Comparative genomics reveals high biological diversity and specific adaptations in the industrially and medically important fungal genus Aspergillus.</title>
        <authorList>
            <person name="de Vries R.P."/>
            <person name="Riley R."/>
            <person name="Wiebenga A."/>
            <person name="Aguilar-Osorio G."/>
            <person name="Amillis S."/>
            <person name="Uchima C.A."/>
            <person name="Anderluh G."/>
            <person name="Asadollahi M."/>
            <person name="Askin M."/>
            <person name="Barry K."/>
            <person name="Battaglia E."/>
            <person name="Bayram O."/>
            <person name="Benocci T."/>
            <person name="Braus-Stromeyer S.A."/>
            <person name="Caldana C."/>
            <person name="Canovas D."/>
            <person name="Cerqueira G.C."/>
            <person name="Chen F."/>
            <person name="Chen W."/>
            <person name="Choi C."/>
            <person name="Clum A."/>
            <person name="Dos Santos R.A."/>
            <person name="Damasio A.R."/>
            <person name="Diallinas G."/>
            <person name="Emri T."/>
            <person name="Fekete E."/>
            <person name="Flipphi M."/>
            <person name="Freyberg S."/>
            <person name="Gallo A."/>
            <person name="Gournas C."/>
            <person name="Habgood R."/>
            <person name="Hainaut M."/>
            <person name="Harispe M.L."/>
            <person name="Henrissat B."/>
            <person name="Hilden K.S."/>
            <person name="Hope R."/>
            <person name="Hossain A."/>
            <person name="Karabika E."/>
            <person name="Karaffa L."/>
            <person name="Karanyi Z."/>
            <person name="Krasevec N."/>
            <person name="Kuo A."/>
            <person name="Kusch H."/>
            <person name="LaButti K."/>
            <person name="Lagendijk E.L."/>
            <person name="Lapidus A."/>
            <person name="Levasseur A."/>
            <person name="Lindquist E."/>
            <person name="Lipzen A."/>
            <person name="Logrieco A.F."/>
            <person name="MacCabe A."/>
            <person name="Maekelae M.R."/>
            <person name="Malavazi I."/>
            <person name="Melin P."/>
            <person name="Meyer V."/>
            <person name="Mielnichuk N."/>
            <person name="Miskei M."/>
            <person name="Molnar A.P."/>
            <person name="Mule G."/>
            <person name="Ngan C.Y."/>
            <person name="Orejas M."/>
            <person name="Orosz E."/>
            <person name="Ouedraogo J.P."/>
            <person name="Overkamp K.M."/>
            <person name="Park H.-S."/>
            <person name="Perrone G."/>
            <person name="Piumi F."/>
            <person name="Punt P.J."/>
            <person name="Ram A.F."/>
            <person name="Ramon A."/>
            <person name="Rauscher S."/>
            <person name="Record E."/>
            <person name="Riano-Pachon D.M."/>
            <person name="Robert V."/>
            <person name="Roehrig J."/>
            <person name="Ruller R."/>
            <person name="Salamov A."/>
            <person name="Salih N.S."/>
            <person name="Samson R.A."/>
            <person name="Sandor E."/>
            <person name="Sanguinetti M."/>
            <person name="Schuetze T."/>
            <person name="Sepcic K."/>
            <person name="Shelest E."/>
            <person name="Sherlock G."/>
            <person name="Sophianopoulou V."/>
            <person name="Squina F.M."/>
            <person name="Sun H."/>
            <person name="Susca A."/>
            <person name="Todd R.B."/>
            <person name="Tsang A."/>
            <person name="Unkles S.E."/>
            <person name="van de Wiele N."/>
            <person name="van Rossen-Uffink D."/>
            <person name="Oliveira J.V."/>
            <person name="Vesth T.C."/>
            <person name="Visser J."/>
            <person name="Yu J.-H."/>
            <person name="Zhou M."/>
            <person name="Andersen M.R."/>
            <person name="Archer D.B."/>
            <person name="Baker S.E."/>
            <person name="Benoit I."/>
            <person name="Brakhage A.A."/>
            <person name="Braus G.H."/>
            <person name="Fischer R."/>
            <person name="Frisvad J.C."/>
            <person name="Goldman G.H."/>
            <person name="Houbraken J."/>
            <person name="Oakley B."/>
            <person name="Pocsi I."/>
            <person name="Scazzocchio C."/>
            <person name="Seiboth B."/>
            <person name="vanKuyk P.A."/>
            <person name="Wortman J."/>
            <person name="Dyer P.S."/>
            <person name="Grigoriev I.V."/>
        </authorList>
    </citation>
    <scope>NUCLEOTIDE SEQUENCE [LARGE SCALE GENOMIC DNA]</scope>
    <source>
        <strain evidence="12">CBS 506.65</strain>
    </source>
</reference>
<protein>
    <recommendedName>
        <fullName evidence="13">OPT family small oligopeptide transporter</fullName>
    </recommendedName>
</protein>
<comment type="similarity">
    <text evidence="2">Belongs to the oligopeptide OPT transporter family.</text>
</comment>
<proteinExistence type="inferred from homology"/>
<evidence type="ECO:0000256" key="10">
    <source>
        <dbReference type="SAM" id="Phobius"/>
    </source>
</evidence>
<keyword evidence="5" id="KW-0571">Peptide transport</keyword>
<keyword evidence="4 10" id="KW-0812">Transmembrane</keyword>
<evidence type="ECO:0000256" key="7">
    <source>
        <dbReference type="ARBA" id="ARBA00022989"/>
    </source>
</evidence>
<feature type="region of interest" description="Disordered" evidence="9">
    <location>
        <begin position="1"/>
        <end position="50"/>
    </location>
</feature>
<dbReference type="GO" id="GO:0035673">
    <property type="term" value="F:oligopeptide transmembrane transporter activity"/>
    <property type="evidence" value="ECO:0007669"/>
    <property type="project" value="InterPro"/>
</dbReference>
<dbReference type="RefSeq" id="XP_022583775.1">
    <property type="nucleotide sequence ID" value="XM_022728941.1"/>
</dbReference>
<evidence type="ECO:0000256" key="1">
    <source>
        <dbReference type="ARBA" id="ARBA00004141"/>
    </source>
</evidence>
<evidence type="ECO:0000256" key="4">
    <source>
        <dbReference type="ARBA" id="ARBA00022692"/>
    </source>
</evidence>
<evidence type="ECO:0000313" key="11">
    <source>
        <dbReference type="EMBL" id="OJJ49265.1"/>
    </source>
</evidence>
<comment type="subcellular location">
    <subcellularLocation>
        <location evidence="1">Membrane</location>
        <topology evidence="1">Multi-pass membrane protein</topology>
    </subcellularLocation>
</comment>
<evidence type="ECO:0000256" key="9">
    <source>
        <dbReference type="SAM" id="MobiDB-lite"/>
    </source>
</evidence>
<feature type="transmembrane region" description="Helical" evidence="10">
    <location>
        <begin position="502"/>
        <end position="528"/>
    </location>
</feature>
<feature type="transmembrane region" description="Helical" evidence="10">
    <location>
        <begin position="79"/>
        <end position="98"/>
    </location>
</feature>
<feature type="transmembrane region" description="Helical" evidence="10">
    <location>
        <begin position="104"/>
        <end position="125"/>
    </location>
</feature>
<dbReference type="AlphaFoldDB" id="A0A1L9SPV7"/>
<organism evidence="11 12">
    <name type="scientific">Penicilliopsis zonata CBS 506.65</name>
    <dbReference type="NCBI Taxonomy" id="1073090"/>
    <lineage>
        <taxon>Eukaryota</taxon>
        <taxon>Fungi</taxon>
        <taxon>Dikarya</taxon>
        <taxon>Ascomycota</taxon>
        <taxon>Pezizomycotina</taxon>
        <taxon>Eurotiomycetes</taxon>
        <taxon>Eurotiomycetidae</taxon>
        <taxon>Eurotiales</taxon>
        <taxon>Aspergillaceae</taxon>
        <taxon>Penicilliopsis</taxon>
    </lineage>
</organism>
<evidence type="ECO:0000256" key="6">
    <source>
        <dbReference type="ARBA" id="ARBA00022927"/>
    </source>
</evidence>
<gene>
    <name evidence="11" type="ORF">ASPZODRAFT_60723</name>
</gene>
<feature type="transmembrane region" description="Helical" evidence="10">
    <location>
        <begin position="391"/>
        <end position="412"/>
    </location>
</feature>
<feature type="transmembrane region" description="Helical" evidence="10">
    <location>
        <begin position="314"/>
        <end position="334"/>
    </location>
</feature>
<evidence type="ECO:0000256" key="2">
    <source>
        <dbReference type="ARBA" id="ARBA00008807"/>
    </source>
</evidence>
<feature type="compositionally biased region" description="Polar residues" evidence="9">
    <location>
        <begin position="1"/>
        <end position="13"/>
    </location>
</feature>
<evidence type="ECO:0008006" key="13">
    <source>
        <dbReference type="Google" id="ProtNLM"/>
    </source>
</evidence>
<name>A0A1L9SPV7_9EURO</name>
<dbReference type="EMBL" id="KV878338">
    <property type="protein sequence ID" value="OJJ49265.1"/>
    <property type="molecule type" value="Genomic_DNA"/>
</dbReference>
<keyword evidence="6" id="KW-0653">Protein transport</keyword>
<dbReference type="NCBIfam" id="TIGR00728">
    <property type="entry name" value="OPT_sfam"/>
    <property type="match status" value="1"/>
</dbReference>
<dbReference type="OrthoDB" id="9986677at2759"/>
<accession>A0A1L9SPV7</accession>
<dbReference type="InterPro" id="IPR004813">
    <property type="entry name" value="OPT"/>
</dbReference>
<feature type="transmembrane region" description="Helical" evidence="10">
    <location>
        <begin position="146"/>
        <end position="167"/>
    </location>
</feature>
<feature type="transmembrane region" description="Helical" evidence="10">
    <location>
        <begin position="727"/>
        <end position="753"/>
    </location>
</feature>
<dbReference type="VEuPathDB" id="FungiDB:ASPZODRAFT_60723"/>
<feature type="transmembrane region" description="Helical" evidence="10">
    <location>
        <begin position="472"/>
        <end position="490"/>
    </location>
</feature>
<keyword evidence="7 10" id="KW-1133">Transmembrane helix</keyword>
<dbReference type="GeneID" id="34615405"/>
<evidence type="ECO:0000256" key="8">
    <source>
        <dbReference type="ARBA" id="ARBA00023136"/>
    </source>
</evidence>
<dbReference type="PANTHER" id="PTHR22601">
    <property type="entry name" value="ISP4 LIKE PROTEIN"/>
    <property type="match status" value="1"/>
</dbReference>
<dbReference type="InterPro" id="IPR004648">
    <property type="entry name" value="Oligpept_transpt"/>
</dbReference>
<sequence>MSPSLQDEVSSQEHSQDASHYPVDEKKAPVDVGTEAGNFESGEEEEESIHHPADKDDILTHTLHLQDDPTLSSLTFRTWFLGIGLAVFGGTISSIYYFKPQTVVVSTVFVAVIAYLMGEGMAMVIPRKGAIGRWLNPHPFNIKEHLAIIVMANSASTAALGIELLAVERLYYDAKLNGALSIFLLFSSQMLGYGLGGLMRKTLVYPKNMLWPSNIPVNNMLETLHRPRAETRKPLKVFGFVFTAIFLWEIVPEWIMPILTGVSIFCLANQKSAVFTNVFGGASGNEGLGLFSFCFDWDYISGGYSPLYYPMESLISQGVGVILCIVVFSGVYYGNIWNAQNFPFLSQVLFSENATMADQLQWNQTLVIGADNRIDKEALALVGLPSFAATYAVNILVSNMSISAGIVHMLLWNWNDMQAALSAFYPSNLKRKFNPKNWNLTFWKSEATVEPNEENYDPHYKLMMSYKPVPNWWYSLVLVLSVVIGLICLYKGDSTLPWWGFLVSCLVAWVFLLIFGAMQAVTGIAFIIQPIVQLIGGYIQPGNPVANMYFCLYGYNSVTQGALLCTDLKLAQYGHLAPRVTFTMQMIGTLVGAIFNYIMMNSIVTNQREILLSVEGTNIWSGQQPQQYNTLSVAWGGLAHELFSVGGRYEWCSLAIIVGFFAPLPFWLIHKKFPSLGMNNVNTSVMIYYVSYLCVGINSSVMMFFLLGFASQWYLRRYHPNLFIKYNYLVSAALDGGTSVIVFIMSFALFGAAGNAVSFPIYWGNNSNGNYDLCLYTD</sequence>
<feature type="transmembrane region" description="Helical" evidence="10">
    <location>
        <begin position="576"/>
        <end position="598"/>
    </location>
</feature>
<dbReference type="GO" id="GO:0016020">
    <property type="term" value="C:membrane"/>
    <property type="evidence" value="ECO:0007669"/>
    <property type="project" value="UniProtKB-SubCell"/>
</dbReference>